<dbReference type="PRINTS" id="PR00332">
    <property type="entry name" value="HISTRIAD"/>
</dbReference>
<evidence type="ECO:0000256" key="1">
    <source>
        <dbReference type="PIRSR" id="PIRSR601310-1"/>
    </source>
</evidence>
<dbReference type="InterPro" id="IPR039384">
    <property type="entry name" value="HINT"/>
</dbReference>
<dbReference type="Gene3D" id="3.30.428.10">
    <property type="entry name" value="HIT-like"/>
    <property type="match status" value="1"/>
</dbReference>
<dbReference type="GO" id="GO:0009117">
    <property type="term" value="P:nucleotide metabolic process"/>
    <property type="evidence" value="ECO:0007669"/>
    <property type="project" value="TreeGrafter"/>
</dbReference>
<feature type="active site" description="Tele-AMP-histidine intermediate" evidence="1">
    <location>
        <position position="102"/>
    </location>
</feature>
<dbReference type="EC" id="3.6.1.29" evidence="6"/>
<dbReference type="InterPro" id="IPR001310">
    <property type="entry name" value="Histidine_triad_HIT"/>
</dbReference>
<dbReference type="GO" id="GO:0047710">
    <property type="term" value="F:bis(5'-adenosyl)-triphosphatase activity"/>
    <property type="evidence" value="ECO:0007669"/>
    <property type="project" value="UniProtKB-EC"/>
</dbReference>
<evidence type="ECO:0000313" key="8">
    <source>
        <dbReference type="Proteomes" id="UP000270190"/>
    </source>
</evidence>
<dbReference type="Proteomes" id="UP000243591">
    <property type="component" value="Chromosome"/>
</dbReference>
<reference evidence="6" key="2">
    <citation type="submission" date="2018-04" db="EMBL/GenBank/DDBJ databases">
        <authorList>
            <person name="Go L.Y."/>
            <person name="Mitchell J.A."/>
        </authorList>
    </citation>
    <scope>NUCLEOTIDE SEQUENCE</scope>
    <source>
        <strain evidence="6">BSAS1 3</strain>
    </source>
</reference>
<name>A0A1D2KB85_BROTH</name>
<keyword evidence="7" id="KW-1185">Reference proteome</keyword>
<protein>
    <submittedName>
        <fullName evidence="5">HIT family protein</fullName>
    </submittedName>
    <submittedName>
        <fullName evidence="6">Promiscuous Hit-family phosphohydrolase, adenosine phosphoramidase</fullName>
        <ecNumber evidence="6">3.6.1.-</ecNumber>
        <ecNumber evidence="6">3.6.1.29</ecNumber>
    </submittedName>
</protein>
<dbReference type="EMBL" id="OUNC01000083">
    <property type="protein sequence ID" value="SPP30864.1"/>
    <property type="molecule type" value="Genomic_DNA"/>
</dbReference>
<dbReference type="STRING" id="2756.BFR44_00575"/>
<dbReference type="InterPro" id="IPR036265">
    <property type="entry name" value="HIT-like_sf"/>
</dbReference>
<feature type="short sequence motif" description="Histidine triad motif" evidence="2 3">
    <location>
        <begin position="100"/>
        <end position="104"/>
    </location>
</feature>
<dbReference type="EMBL" id="CP023483">
    <property type="protein sequence ID" value="ATF25505.1"/>
    <property type="molecule type" value="Genomic_DNA"/>
</dbReference>
<dbReference type="Proteomes" id="UP000270190">
    <property type="component" value="Unassembled WGS sequence"/>
</dbReference>
<dbReference type="AlphaFoldDB" id="A0A1D2KB85"/>
<gene>
    <name evidence="6" type="primary">hinT</name>
    <name evidence="6" type="ORF">BTBSAS_90078</name>
    <name evidence="5" type="ORF">CNY62_03305</name>
</gene>
<reference evidence="5 7" key="1">
    <citation type="submission" date="2017-09" db="EMBL/GenBank/DDBJ databases">
        <title>Complete Genome Sequences of Two Strains of the Meat Spoilage Bacterium Brochothrix thermosphacta Isolated from Ground Chicken.</title>
        <authorList>
            <person name="Paoli G.C."/>
            <person name="Wijey C."/>
            <person name="Chen C.-Y."/>
            <person name="Nguyen L."/>
            <person name="Yan X."/>
            <person name="Irwin P.L."/>
        </authorList>
    </citation>
    <scope>NUCLEOTIDE SEQUENCE [LARGE SCALE GENOMIC DNA]</scope>
    <source>
        <strain evidence="5 7">BI</strain>
    </source>
</reference>
<reference evidence="8" key="3">
    <citation type="submission" date="2018-04" db="EMBL/GenBank/DDBJ databases">
        <authorList>
            <person name="Illikoud N."/>
        </authorList>
    </citation>
    <scope>NUCLEOTIDE SEQUENCE [LARGE SCALE GENOMIC DNA]</scope>
</reference>
<evidence type="ECO:0000313" key="5">
    <source>
        <dbReference type="EMBL" id="ATF25505.1"/>
    </source>
</evidence>
<evidence type="ECO:0000259" key="4">
    <source>
        <dbReference type="PROSITE" id="PS51084"/>
    </source>
</evidence>
<evidence type="ECO:0000256" key="2">
    <source>
        <dbReference type="PIRSR" id="PIRSR601310-3"/>
    </source>
</evidence>
<dbReference type="GeneID" id="66537945"/>
<dbReference type="PROSITE" id="PS51084">
    <property type="entry name" value="HIT_2"/>
    <property type="match status" value="1"/>
</dbReference>
<keyword evidence="6" id="KW-0378">Hydrolase</keyword>
<dbReference type="KEGG" id="bths:CNY62_03305"/>
<proteinExistence type="predicted"/>
<dbReference type="FunFam" id="3.30.428.10:FF:000014">
    <property type="entry name" value="Putative histidine triad (HIT) protein"/>
    <property type="match status" value="1"/>
</dbReference>
<dbReference type="OrthoDB" id="9784774at2"/>
<accession>A0A1D2KB85</accession>
<dbReference type="SUPFAM" id="SSF54197">
    <property type="entry name" value="HIT-like"/>
    <property type="match status" value="1"/>
</dbReference>
<dbReference type="PANTHER" id="PTHR46648:SF1">
    <property type="entry name" value="ADENOSINE 5'-MONOPHOSPHORAMIDASE HNT1"/>
    <property type="match status" value="1"/>
</dbReference>
<evidence type="ECO:0000256" key="3">
    <source>
        <dbReference type="PROSITE-ProRule" id="PRU00464"/>
    </source>
</evidence>
<dbReference type="CDD" id="cd01277">
    <property type="entry name" value="HINT_subgroup"/>
    <property type="match status" value="1"/>
</dbReference>
<evidence type="ECO:0000313" key="6">
    <source>
        <dbReference type="EMBL" id="SPP30864.1"/>
    </source>
</evidence>
<sequence>MTQEDTIFSKIIRKEIPSYKVYEDELVYAFLDISQVTKGHTLVVPKQATTNILTADSETASAVFARVPKIARAIQEAFPDVKGMNVLSNAEEIASQSVFHWHVHLIPRYHKNNDGFGLKWEEHGSDYSASELADIAQTINQTIK</sequence>
<feature type="domain" description="HIT" evidence="4">
    <location>
        <begin position="7"/>
        <end position="116"/>
    </location>
</feature>
<dbReference type="EC" id="3.6.1.-" evidence="6"/>
<dbReference type="InterPro" id="IPR011146">
    <property type="entry name" value="HIT-like"/>
</dbReference>
<dbReference type="Pfam" id="PF01230">
    <property type="entry name" value="HIT"/>
    <property type="match status" value="1"/>
</dbReference>
<dbReference type="RefSeq" id="WP_069120819.1">
    <property type="nucleotide sequence ID" value="NZ_CBCPHX010000005.1"/>
</dbReference>
<organism evidence="5 7">
    <name type="scientific">Brochothrix thermosphacta</name>
    <name type="common">Microbacterium thermosphactum</name>
    <dbReference type="NCBI Taxonomy" id="2756"/>
    <lineage>
        <taxon>Bacteria</taxon>
        <taxon>Bacillati</taxon>
        <taxon>Bacillota</taxon>
        <taxon>Bacilli</taxon>
        <taxon>Bacillales</taxon>
        <taxon>Listeriaceae</taxon>
        <taxon>Brochothrix</taxon>
    </lineage>
</organism>
<evidence type="ECO:0000313" key="7">
    <source>
        <dbReference type="Proteomes" id="UP000243591"/>
    </source>
</evidence>
<dbReference type="PANTHER" id="PTHR46648">
    <property type="entry name" value="HIT FAMILY PROTEIN 1"/>
    <property type="match status" value="1"/>
</dbReference>